<dbReference type="Proteomes" id="UP000005237">
    <property type="component" value="Unassembled WGS sequence"/>
</dbReference>
<dbReference type="InterPro" id="IPR024789">
    <property type="entry name" value="APC4"/>
</dbReference>
<proteinExistence type="predicted"/>
<keyword evidence="2" id="KW-0498">Mitosis</keyword>
<dbReference type="GO" id="GO:0034399">
    <property type="term" value="C:nuclear periphery"/>
    <property type="evidence" value="ECO:0007669"/>
    <property type="project" value="TreeGrafter"/>
</dbReference>
<sequence length="810" mass="92633">MFISSTIFNESLRNTILLAAIDDTRISVLIAGVLPYMEININETVEQYNQSMIMFYEMHYNNAFGGISFVATTYGPFLDCKQRELRPPAKEPREPGQGCHTLLFTVKFEMDESLWDAALRYIRLLFAFNLYSISLDTTKRNWTTQINTLHTRFDTKTKALKIGDVLLEMLLSGSTDAAGEAFLERGMGMDGLAGIREFTERHMAEVSRLSRGQLASSARNLAFQRCEFSTAIKRSELYNSLKNDDCYLYEEEEVGPGFSNPWLTKLEEQIDILDVKTRQLGVQCLTMMQELGHITKWISLTKPFAKSMKVNALMKIKRMDIAKVLDYVVSNFIPDQEVAKEIFQTLFKLTDRIEEQKKKDKEAGFNELEYLEQLEQLVVEEREKLIETFHVKFKFASFADKEDGWEMKKEIEDVENIQEVVPREDPVELVEETVELSCDLDRVGSFFEKELSAKALQVLPSCSKQFDMVLEKRGNRMNDISVRKMGLAKVLEDLADTISAPQKLSCDKTGKPLKPEVVFVYEIASDKAHQGYLDVKMTDVTPSFFGDHEFLQVPGMARSMQVIVIEKKLLSSMVLVPTADVSFSHQKGITKHIEAMRREYKIENLRISELIAIENLHPDDQEAMEVDRMEGEDLRINVDVESLQPEYNTLVEYNKVFPLRHGELIAVGKFASSQPGTGLAPRLLRSVASYPYRVPEQKNILAVHNSDDGKMDASIDMMIVHPTTQMTAFLHDDGSKITIGDMKPGRHPTDEERVKPNRKTFRDYQRRREKYREDIGGGNLSDIQYDVLVQEAMDNGRDLTGNGDPDDDYY</sequence>
<keyword evidence="3" id="KW-0833">Ubl conjugation pathway</keyword>
<feature type="compositionally biased region" description="Basic and acidic residues" evidence="5">
    <location>
        <begin position="743"/>
        <end position="765"/>
    </location>
</feature>
<dbReference type="PANTHER" id="PTHR13260:SF0">
    <property type="entry name" value="ANAPHASE-PROMOTING COMPLEX SUBUNIT 4"/>
    <property type="match status" value="1"/>
</dbReference>
<dbReference type="GO" id="GO:0070979">
    <property type="term" value="P:protein K11-linked ubiquitination"/>
    <property type="evidence" value="ECO:0007669"/>
    <property type="project" value="TreeGrafter"/>
</dbReference>
<dbReference type="AlphaFoldDB" id="A0A8R1HS95"/>
<evidence type="ECO:0000256" key="1">
    <source>
        <dbReference type="ARBA" id="ARBA00022618"/>
    </source>
</evidence>
<dbReference type="GO" id="GO:0031145">
    <property type="term" value="P:anaphase-promoting complex-dependent catabolic process"/>
    <property type="evidence" value="ECO:0007669"/>
    <property type="project" value="InterPro"/>
</dbReference>
<evidence type="ECO:0000256" key="5">
    <source>
        <dbReference type="SAM" id="MobiDB-lite"/>
    </source>
</evidence>
<evidence type="ECO:0000313" key="6">
    <source>
        <dbReference type="EnsemblMetazoa" id="CJA09632.1"/>
    </source>
</evidence>
<evidence type="ECO:0000256" key="4">
    <source>
        <dbReference type="ARBA" id="ARBA00023306"/>
    </source>
</evidence>
<feature type="region of interest" description="Disordered" evidence="5">
    <location>
        <begin position="740"/>
        <end position="765"/>
    </location>
</feature>
<evidence type="ECO:0000313" key="7">
    <source>
        <dbReference type="Proteomes" id="UP000005237"/>
    </source>
</evidence>
<dbReference type="GO" id="GO:0005680">
    <property type="term" value="C:anaphase-promoting complex"/>
    <property type="evidence" value="ECO:0007669"/>
    <property type="project" value="InterPro"/>
</dbReference>
<organism evidence="6 7">
    <name type="scientific">Caenorhabditis japonica</name>
    <dbReference type="NCBI Taxonomy" id="281687"/>
    <lineage>
        <taxon>Eukaryota</taxon>
        <taxon>Metazoa</taxon>
        <taxon>Ecdysozoa</taxon>
        <taxon>Nematoda</taxon>
        <taxon>Chromadorea</taxon>
        <taxon>Rhabditida</taxon>
        <taxon>Rhabditina</taxon>
        <taxon>Rhabditomorpha</taxon>
        <taxon>Rhabditoidea</taxon>
        <taxon>Rhabditidae</taxon>
        <taxon>Peloderinae</taxon>
        <taxon>Caenorhabditis</taxon>
    </lineage>
</organism>
<dbReference type="GO" id="GO:0051301">
    <property type="term" value="P:cell division"/>
    <property type="evidence" value="ECO:0007669"/>
    <property type="project" value="UniProtKB-KW"/>
</dbReference>
<keyword evidence="7" id="KW-1185">Reference proteome</keyword>
<reference evidence="6" key="2">
    <citation type="submission" date="2022-06" db="UniProtKB">
        <authorList>
            <consortium name="EnsemblMetazoa"/>
        </authorList>
    </citation>
    <scope>IDENTIFICATION</scope>
    <source>
        <strain evidence="6">DF5081</strain>
    </source>
</reference>
<name>A0A8R1HS95_CAEJA</name>
<evidence type="ECO:0000256" key="2">
    <source>
        <dbReference type="ARBA" id="ARBA00022776"/>
    </source>
</evidence>
<evidence type="ECO:0000256" key="3">
    <source>
        <dbReference type="ARBA" id="ARBA00022786"/>
    </source>
</evidence>
<reference evidence="7" key="1">
    <citation type="submission" date="2010-08" db="EMBL/GenBank/DDBJ databases">
        <authorList>
            <consortium name="Caenorhabditis japonica Sequencing Consortium"/>
            <person name="Wilson R.K."/>
        </authorList>
    </citation>
    <scope>NUCLEOTIDE SEQUENCE [LARGE SCALE GENOMIC DNA]</scope>
    <source>
        <strain evidence="7">DF5081</strain>
    </source>
</reference>
<keyword evidence="1" id="KW-0132">Cell division</keyword>
<dbReference type="EnsemblMetazoa" id="CJA09632.1">
    <property type="protein sequence ID" value="CJA09632.1"/>
    <property type="gene ID" value="WBGene00128837"/>
</dbReference>
<dbReference type="PANTHER" id="PTHR13260">
    <property type="entry name" value="ANAPHASE PROMOTING COMPLEX SUBUNIT 4 APC4"/>
    <property type="match status" value="1"/>
</dbReference>
<protein>
    <submittedName>
        <fullName evidence="6">Uncharacterized protein</fullName>
    </submittedName>
</protein>
<keyword evidence="4" id="KW-0131">Cell cycle</keyword>
<accession>A0A8R1HS95</accession>